<dbReference type="OrthoDB" id="536881at2759"/>
<dbReference type="eggNOG" id="ENOG502QUZC">
    <property type="taxonomic scope" value="Eukaryota"/>
</dbReference>
<protein>
    <submittedName>
        <fullName evidence="6">Putative cell wall protein</fullName>
    </submittedName>
</protein>
<dbReference type="AlphaFoldDB" id="G0SEF6"/>
<dbReference type="GO" id="GO:0005886">
    <property type="term" value="C:plasma membrane"/>
    <property type="evidence" value="ECO:0007669"/>
    <property type="project" value="TreeGrafter"/>
</dbReference>
<keyword evidence="7" id="KW-1185">Reference proteome</keyword>
<dbReference type="InterPro" id="IPR051648">
    <property type="entry name" value="CWI-Assembly_Regulator"/>
</dbReference>
<dbReference type="Proteomes" id="UP000008066">
    <property type="component" value="Unassembled WGS sequence"/>
</dbReference>
<comment type="subcellular location">
    <subcellularLocation>
        <location evidence="1">Cell envelope</location>
    </subcellularLocation>
</comment>
<dbReference type="GO" id="GO:0009277">
    <property type="term" value="C:fungal-type cell wall"/>
    <property type="evidence" value="ECO:0007669"/>
    <property type="project" value="TreeGrafter"/>
</dbReference>
<evidence type="ECO:0000256" key="4">
    <source>
        <dbReference type="SAM" id="MobiDB-lite"/>
    </source>
</evidence>
<gene>
    <name evidence="6" type="ORF">CTHT_0063570</name>
</gene>
<evidence type="ECO:0000256" key="2">
    <source>
        <dbReference type="ARBA" id="ARBA00022729"/>
    </source>
</evidence>
<evidence type="ECO:0000313" key="6">
    <source>
        <dbReference type="EMBL" id="EGS18333.1"/>
    </source>
</evidence>
<dbReference type="GO" id="GO:0009986">
    <property type="term" value="C:cell surface"/>
    <property type="evidence" value="ECO:0007669"/>
    <property type="project" value="TreeGrafter"/>
</dbReference>
<reference evidence="6 7" key="1">
    <citation type="journal article" date="2011" name="Cell">
        <title>Insight into structure and assembly of the nuclear pore complex by utilizing the genome of a eukaryotic thermophile.</title>
        <authorList>
            <person name="Amlacher S."/>
            <person name="Sarges P."/>
            <person name="Flemming D."/>
            <person name="van Noort V."/>
            <person name="Kunze R."/>
            <person name="Devos D.P."/>
            <person name="Arumugam M."/>
            <person name="Bork P."/>
            <person name="Hurt E."/>
        </authorList>
    </citation>
    <scope>NUCLEOTIDE SEQUENCE [LARGE SCALE GENOMIC DNA]</scope>
    <source>
        <strain evidence="7">DSM 1495 / CBS 144.50 / IMI 039719</strain>
    </source>
</reference>
<feature type="chain" id="PRO_5003409166" evidence="5">
    <location>
        <begin position="19"/>
        <end position="400"/>
    </location>
</feature>
<dbReference type="KEGG" id="cthr:CTHT_0063570"/>
<dbReference type="GeneID" id="18260395"/>
<evidence type="ECO:0000313" key="7">
    <source>
        <dbReference type="Proteomes" id="UP000008066"/>
    </source>
</evidence>
<feature type="region of interest" description="Disordered" evidence="4">
    <location>
        <begin position="353"/>
        <end position="374"/>
    </location>
</feature>
<dbReference type="PANTHER" id="PTHR31018">
    <property type="entry name" value="SPORULATION-SPECIFIC PROTEIN-RELATED"/>
    <property type="match status" value="1"/>
</dbReference>
<name>G0SEF6_CHATD</name>
<dbReference type="EMBL" id="GL988046">
    <property type="protein sequence ID" value="EGS18333.1"/>
    <property type="molecule type" value="Genomic_DNA"/>
</dbReference>
<accession>G0SEF6</accession>
<dbReference type="PANTHER" id="PTHR31018:SF3">
    <property type="entry name" value="RECEPTOR PROTEIN-TYROSINE KINASE"/>
    <property type="match status" value="1"/>
</dbReference>
<evidence type="ECO:0000256" key="5">
    <source>
        <dbReference type="SAM" id="SignalP"/>
    </source>
</evidence>
<proteinExistence type="predicted"/>
<dbReference type="RefSeq" id="XP_006696664.1">
    <property type="nucleotide sequence ID" value="XM_006696601.1"/>
</dbReference>
<dbReference type="OMA" id="WANNITF"/>
<evidence type="ECO:0000256" key="1">
    <source>
        <dbReference type="ARBA" id="ARBA00004196"/>
    </source>
</evidence>
<keyword evidence="2 5" id="KW-0732">Signal</keyword>
<dbReference type="Pfam" id="PF12454">
    <property type="entry name" value="Ecm33"/>
    <property type="match status" value="1"/>
</dbReference>
<dbReference type="STRING" id="759272.G0SEF6"/>
<dbReference type="SUPFAM" id="SSF52058">
    <property type="entry name" value="L domain-like"/>
    <property type="match status" value="2"/>
</dbReference>
<sequence length="400" mass="41502">MIVTKILPVLAAVGSAVAQSSCKATTTTVASQAEATKIASCKKFEGSVVVTGDGGIDLSGPSEITGDLKVFNISNLDYITSSTLRKVGGKFTLQALEKLNRVEFPSLTEVGSLTFQALPALDAVTLGPLSKADEVAISDTFTSRVDMINVTTIRSLDINNNKRLTSFVSALQTVTGALKISANGIGLGLEVELPNLIWANELAIANVTTFDVPSLRVVNGSARFDSNFFESFIAPNLTHTEKGDISFVGNGALTNLSFPVLTELGGGLLIANNTELEEIDAFPKLRKVGGAVKLRGSFKDVDFPSLEVVLGAFDVSSTEDIRKVCDKLKELAPAHQGGNGKVEGTFTCTSDNAAANEDTGAGSTGDGQIDGSDDESSAAGVVFNTALFGLVAVAAVASAL</sequence>
<feature type="signal peptide" evidence="5">
    <location>
        <begin position="1"/>
        <end position="18"/>
    </location>
</feature>
<organism evidence="7">
    <name type="scientific">Chaetomium thermophilum (strain DSM 1495 / CBS 144.50 / IMI 039719)</name>
    <name type="common">Thermochaetoides thermophila</name>
    <dbReference type="NCBI Taxonomy" id="759272"/>
    <lineage>
        <taxon>Eukaryota</taxon>
        <taxon>Fungi</taxon>
        <taxon>Dikarya</taxon>
        <taxon>Ascomycota</taxon>
        <taxon>Pezizomycotina</taxon>
        <taxon>Sordariomycetes</taxon>
        <taxon>Sordariomycetidae</taxon>
        <taxon>Sordariales</taxon>
        <taxon>Chaetomiaceae</taxon>
        <taxon>Thermochaetoides</taxon>
    </lineage>
</organism>
<evidence type="ECO:0000256" key="3">
    <source>
        <dbReference type="ARBA" id="ARBA00023180"/>
    </source>
</evidence>
<dbReference type="GO" id="GO:0031505">
    <property type="term" value="P:fungal-type cell wall organization"/>
    <property type="evidence" value="ECO:0007669"/>
    <property type="project" value="TreeGrafter"/>
</dbReference>
<keyword evidence="3" id="KW-0325">Glycoprotein</keyword>
<dbReference type="HOGENOM" id="CLU_035846_0_1_1"/>